<dbReference type="EMBL" id="JACBZD010000002">
    <property type="protein sequence ID" value="NYI08086.1"/>
    <property type="molecule type" value="Genomic_DNA"/>
</dbReference>
<sequence>MRRRVLLFLASGLVLVLLAAYLVARQIGIPMPWAGGCVVRAEGSEVTLDQEQAANAATIAAVGIRRQLPERAVTIALATAWQESQLRNIDHGDRDSLGLFQQRPSQGWGTPEQITDPVYATNKFYDALVEIDGYTRLPLTEAAQEVQRSGYPQAYAKHETASAVMAAALTGRVEGGLTCTLSGPRSLPEGELNEVGLQPRAERVREALARDFGELPLGGFEPGGVNYGHGSDSAHYDGRAIDVFFRPIDDENQRHGWAVAQWAMAHAEELDIATVIYDGKIWTQLRSAQGWRDYQVSPDAPGDRDILMHRDHVHLDVIGQ</sequence>
<proteinExistence type="predicted"/>
<organism evidence="2 3">
    <name type="scientific">Allostreptomyces psammosilenae</name>
    <dbReference type="NCBI Taxonomy" id="1892865"/>
    <lineage>
        <taxon>Bacteria</taxon>
        <taxon>Bacillati</taxon>
        <taxon>Actinomycetota</taxon>
        <taxon>Actinomycetes</taxon>
        <taxon>Kitasatosporales</taxon>
        <taxon>Streptomycetaceae</taxon>
        <taxon>Allostreptomyces</taxon>
    </lineage>
</organism>
<dbReference type="Proteomes" id="UP000567795">
    <property type="component" value="Unassembled WGS sequence"/>
</dbReference>
<dbReference type="InterPro" id="IPR058593">
    <property type="entry name" value="ARB_07466-like_C"/>
</dbReference>
<gene>
    <name evidence="2" type="ORF">FHU37_005115</name>
</gene>
<evidence type="ECO:0000259" key="1">
    <source>
        <dbReference type="Pfam" id="PF26571"/>
    </source>
</evidence>
<comment type="caution">
    <text evidence="2">The sequence shown here is derived from an EMBL/GenBank/DDBJ whole genome shotgun (WGS) entry which is preliminary data.</text>
</comment>
<evidence type="ECO:0000313" key="2">
    <source>
        <dbReference type="EMBL" id="NYI08086.1"/>
    </source>
</evidence>
<dbReference type="AlphaFoldDB" id="A0A853A0I1"/>
<keyword evidence="3" id="KW-1185">Reference proteome</keyword>
<dbReference type="RefSeq" id="WP_312892851.1">
    <property type="nucleotide sequence ID" value="NZ_JACBZD010000002.1"/>
</dbReference>
<name>A0A853A0I1_9ACTN</name>
<dbReference type="Pfam" id="PF26571">
    <property type="entry name" value="VldE"/>
    <property type="match status" value="1"/>
</dbReference>
<protein>
    <recommendedName>
        <fullName evidence="1">ARB-07466-like C-terminal domain-containing protein</fullName>
    </recommendedName>
</protein>
<evidence type="ECO:0000313" key="3">
    <source>
        <dbReference type="Proteomes" id="UP000567795"/>
    </source>
</evidence>
<reference evidence="2 3" key="1">
    <citation type="submission" date="2020-07" db="EMBL/GenBank/DDBJ databases">
        <title>Sequencing the genomes of 1000 actinobacteria strains.</title>
        <authorList>
            <person name="Klenk H.-P."/>
        </authorList>
    </citation>
    <scope>NUCLEOTIDE SEQUENCE [LARGE SCALE GENOMIC DNA]</scope>
    <source>
        <strain evidence="2 3">DSM 42178</strain>
    </source>
</reference>
<accession>A0A853A0I1</accession>
<feature type="domain" description="ARB-07466-like C-terminal" evidence="1">
    <location>
        <begin position="196"/>
        <end position="295"/>
    </location>
</feature>